<dbReference type="InterPro" id="IPR023214">
    <property type="entry name" value="HAD_sf"/>
</dbReference>
<dbReference type="InterPro" id="IPR006439">
    <property type="entry name" value="HAD-SF_hydro_IA"/>
</dbReference>
<dbReference type="AlphaFoldDB" id="A0A2A2WL31"/>
<gene>
    <name evidence="1" type="ORF">CEY15_16185</name>
</gene>
<dbReference type="Pfam" id="PF00702">
    <property type="entry name" value="Hydrolase"/>
    <property type="match status" value="1"/>
</dbReference>
<dbReference type="OrthoDB" id="9793014at2"/>
<evidence type="ECO:0000313" key="1">
    <source>
        <dbReference type="EMBL" id="PAY21916.1"/>
    </source>
</evidence>
<evidence type="ECO:0000313" key="2">
    <source>
        <dbReference type="Proteomes" id="UP000218810"/>
    </source>
</evidence>
<organism evidence="1 2">
    <name type="scientific">Dietzia natronolimnaea</name>
    <dbReference type="NCBI Taxonomy" id="161920"/>
    <lineage>
        <taxon>Bacteria</taxon>
        <taxon>Bacillati</taxon>
        <taxon>Actinomycetota</taxon>
        <taxon>Actinomycetes</taxon>
        <taxon>Mycobacteriales</taxon>
        <taxon>Dietziaceae</taxon>
        <taxon>Dietzia</taxon>
    </lineage>
</organism>
<dbReference type="Proteomes" id="UP000218810">
    <property type="component" value="Unassembled WGS sequence"/>
</dbReference>
<dbReference type="Gene3D" id="3.40.50.1000">
    <property type="entry name" value="HAD superfamily/HAD-like"/>
    <property type="match status" value="1"/>
</dbReference>
<dbReference type="SFLD" id="SFLDS00003">
    <property type="entry name" value="Haloacid_Dehalogenase"/>
    <property type="match status" value="1"/>
</dbReference>
<accession>A0A2A2WL31</accession>
<sequence>MTTTPRALLLDVDGTLVDSTYVHVWTWHRALAEAGAPVPFVEVHHRIGKDGSTLVSELLDLAGVDDDEDRDRVASRAKDLHSEYYAEASLRLLPGGRDLIRGAKEEGWIVVLATSAAPSEFEQARELLDVDDHVDAVTTGEDVDQAKPDPTIVAIALERSGVDAKDAVMVGDATWDAIAAGKLGIRSVAVRTGGIGDAELREAGFSHIADDAAGVLDLLTSGAL</sequence>
<protein>
    <submittedName>
        <fullName evidence="1">HAD family hydrolase</fullName>
    </submittedName>
</protein>
<reference evidence="2" key="1">
    <citation type="submission" date="2017-09" db="EMBL/GenBank/DDBJ databases">
        <authorList>
            <person name="Zhang Y."/>
            <person name="Huang X."/>
            <person name="Liu J."/>
            <person name="Lu L."/>
            <person name="Peng K."/>
        </authorList>
    </citation>
    <scope>NUCLEOTIDE SEQUENCE [LARGE SCALE GENOMIC DNA]</scope>
    <source>
        <strain evidence="2">S-XJ-1</strain>
    </source>
</reference>
<proteinExistence type="predicted"/>
<dbReference type="RefSeq" id="WP_095719293.1">
    <property type="nucleotide sequence ID" value="NZ_NTGA01000035.1"/>
</dbReference>
<dbReference type="EMBL" id="NTGA01000035">
    <property type="protein sequence ID" value="PAY21916.1"/>
    <property type="molecule type" value="Genomic_DNA"/>
</dbReference>
<dbReference type="PANTHER" id="PTHR43434">
    <property type="entry name" value="PHOSPHOGLYCOLATE PHOSPHATASE"/>
    <property type="match status" value="1"/>
</dbReference>
<dbReference type="PANTHER" id="PTHR43434:SF16">
    <property type="entry name" value="BLL8046 PROTEIN"/>
    <property type="match status" value="1"/>
</dbReference>
<dbReference type="InterPro" id="IPR050155">
    <property type="entry name" value="HAD-like_hydrolase_sf"/>
</dbReference>
<dbReference type="Gene3D" id="1.10.150.240">
    <property type="entry name" value="Putative phosphatase, domain 2"/>
    <property type="match status" value="1"/>
</dbReference>
<dbReference type="GO" id="GO:0005829">
    <property type="term" value="C:cytosol"/>
    <property type="evidence" value="ECO:0007669"/>
    <property type="project" value="TreeGrafter"/>
</dbReference>
<dbReference type="SFLD" id="SFLDG01129">
    <property type="entry name" value="C1.5:_HAD__Beta-PGM__Phosphata"/>
    <property type="match status" value="1"/>
</dbReference>
<dbReference type="InterPro" id="IPR023198">
    <property type="entry name" value="PGP-like_dom2"/>
</dbReference>
<dbReference type="InterPro" id="IPR036412">
    <property type="entry name" value="HAD-like_sf"/>
</dbReference>
<dbReference type="SUPFAM" id="SSF56784">
    <property type="entry name" value="HAD-like"/>
    <property type="match status" value="1"/>
</dbReference>
<name>A0A2A2WL31_9ACTN</name>
<comment type="caution">
    <text evidence="1">The sequence shown here is derived from an EMBL/GenBank/DDBJ whole genome shotgun (WGS) entry which is preliminary data.</text>
</comment>
<keyword evidence="1" id="KW-0378">Hydrolase</keyword>
<keyword evidence="2" id="KW-1185">Reference proteome</keyword>
<dbReference type="NCBIfam" id="TIGR01509">
    <property type="entry name" value="HAD-SF-IA-v3"/>
    <property type="match status" value="1"/>
</dbReference>
<dbReference type="GO" id="GO:0006281">
    <property type="term" value="P:DNA repair"/>
    <property type="evidence" value="ECO:0007669"/>
    <property type="project" value="TreeGrafter"/>
</dbReference>
<dbReference type="GO" id="GO:0008967">
    <property type="term" value="F:phosphoglycolate phosphatase activity"/>
    <property type="evidence" value="ECO:0007669"/>
    <property type="project" value="TreeGrafter"/>
</dbReference>